<dbReference type="Proteomes" id="UP000694867">
    <property type="component" value="Unplaced"/>
</dbReference>
<keyword evidence="2" id="KW-0472">Membrane</keyword>
<accession>A0AAJ7SHW6</accession>
<keyword evidence="2" id="KW-0812">Transmembrane</keyword>
<evidence type="ECO:0000313" key="3">
    <source>
        <dbReference type="Proteomes" id="UP000694867"/>
    </source>
</evidence>
<evidence type="ECO:0000313" key="4">
    <source>
        <dbReference type="RefSeq" id="XP_028968351.1"/>
    </source>
</evidence>
<gene>
    <name evidence="4" type="primary">LOC108864736</name>
</gene>
<evidence type="ECO:0000256" key="1">
    <source>
        <dbReference type="SAM" id="MobiDB-lite"/>
    </source>
</evidence>
<evidence type="ECO:0000256" key="2">
    <source>
        <dbReference type="SAM" id="Phobius"/>
    </source>
</evidence>
<feature type="compositionally biased region" description="Polar residues" evidence="1">
    <location>
        <begin position="1"/>
        <end position="10"/>
    </location>
</feature>
<feature type="compositionally biased region" description="Basic residues" evidence="1">
    <location>
        <begin position="92"/>
        <end position="102"/>
    </location>
</feature>
<feature type="compositionally biased region" description="Pro residues" evidence="1">
    <location>
        <begin position="62"/>
        <end position="73"/>
    </location>
</feature>
<dbReference type="RefSeq" id="XP_028968351.1">
    <property type="nucleotide sequence ID" value="XM_029112518.1"/>
</dbReference>
<feature type="region of interest" description="Disordered" evidence="1">
    <location>
        <begin position="1"/>
        <end position="109"/>
    </location>
</feature>
<dbReference type="GeneID" id="108864736"/>
<organism evidence="3 4">
    <name type="scientific">Galendromus occidentalis</name>
    <name type="common">western predatory mite</name>
    <dbReference type="NCBI Taxonomy" id="34638"/>
    <lineage>
        <taxon>Eukaryota</taxon>
        <taxon>Metazoa</taxon>
        <taxon>Ecdysozoa</taxon>
        <taxon>Arthropoda</taxon>
        <taxon>Chelicerata</taxon>
        <taxon>Arachnida</taxon>
        <taxon>Acari</taxon>
        <taxon>Parasitiformes</taxon>
        <taxon>Mesostigmata</taxon>
        <taxon>Gamasina</taxon>
        <taxon>Phytoseioidea</taxon>
        <taxon>Phytoseiidae</taxon>
        <taxon>Typhlodrominae</taxon>
        <taxon>Galendromus</taxon>
    </lineage>
</organism>
<sequence length="248" mass="28063">MHSRSATTRQRVPPIDYDCPPAPHASHHSYHPHPQVSTRQRMYDQHHSRRPSTSSVHYRGYPPAPVHRPPSPPTSETTESSCDKERQPIFRSRSRYAPHHGTLRSSRSVPSLAVATWDGEPCPLHGEWIRAGGMTPVPLSRFASTMNLRPPTRALMVPQTPYPMPFFSQAPQHPSFVPMRMRYNLGDFHRGPPFFPMTRGPMPFEYKGQLFDDEPEPVCRGQLIVVWLIVIVITTGIILGIVLSLTIA</sequence>
<feature type="transmembrane region" description="Helical" evidence="2">
    <location>
        <begin position="224"/>
        <end position="247"/>
    </location>
</feature>
<proteinExistence type="predicted"/>
<keyword evidence="2" id="KW-1133">Transmembrane helix</keyword>
<reference evidence="4" key="1">
    <citation type="submission" date="2025-08" db="UniProtKB">
        <authorList>
            <consortium name="RefSeq"/>
        </authorList>
    </citation>
    <scope>IDENTIFICATION</scope>
</reference>
<protein>
    <submittedName>
        <fullName evidence="4">Uncharacterized protein LOC108864736</fullName>
    </submittedName>
</protein>
<keyword evidence="3" id="KW-1185">Reference proteome</keyword>
<dbReference type="KEGG" id="goe:108864736"/>
<dbReference type="AlphaFoldDB" id="A0AAJ7SHW6"/>
<name>A0AAJ7SHW6_9ACAR</name>